<reference evidence="8 9" key="1">
    <citation type="submission" date="2021-03" db="EMBL/GenBank/DDBJ databases">
        <title>Comparative Genomics and Metabolomics in the genus Turicibacter.</title>
        <authorList>
            <person name="Maki J."/>
            <person name="Looft T."/>
        </authorList>
    </citation>
    <scope>NUCLEOTIDE SEQUENCE</scope>
    <source>
        <strain evidence="8">ISU324</strain>
        <strain evidence="7 9">MMM721</strain>
    </source>
</reference>
<comment type="similarity">
    <text evidence="6">Belongs to the Mrp/NBP35 ATP-binding proteins family.</text>
</comment>
<evidence type="ECO:0000256" key="1">
    <source>
        <dbReference type="ARBA" id="ARBA00022723"/>
    </source>
</evidence>
<dbReference type="EMBL" id="CP071249">
    <property type="protein sequence ID" value="UUF06063.1"/>
    <property type="molecule type" value="Genomic_DNA"/>
</dbReference>
<evidence type="ECO:0000313" key="9">
    <source>
        <dbReference type="Proteomes" id="UP001058016"/>
    </source>
</evidence>
<evidence type="ECO:0000313" key="7">
    <source>
        <dbReference type="EMBL" id="UUF06063.1"/>
    </source>
</evidence>
<organism evidence="8 10">
    <name type="scientific">Turicibacter bilis</name>
    <dbReference type="NCBI Taxonomy" id="2735723"/>
    <lineage>
        <taxon>Bacteria</taxon>
        <taxon>Bacillati</taxon>
        <taxon>Bacillota</taxon>
        <taxon>Erysipelotrichia</taxon>
        <taxon>Erysipelotrichales</taxon>
        <taxon>Turicibacteraceae</taxon>
        <taxon>Turicibacter</taxon>
    </lineage>
</organism>
<evidence type="ECO:0000256" key="5">
    <source>
        <dbReference type="ARBA" id="ARBA00023014"/>
    </source>
</evidence>
<dbReference type="PANTHER" id="PTHR42961">
    <property type="entry name" value="IRON-SULFUR PROTEIN NUBPL"/>
    <property type="match status" value="1"/>
</dbReference>
<dbReference type="GO" id="GO:0005524">
    <property type="term" value="F:ATP binding"/>
    <property type="evidence" value="ECO:0007669"/>
    <property type="project" value="UniProtKB-UniRule"/>
</dbReference>
<dbReference type="InterPro" id="IPR033756">
    <property type="entry name" value="YlxH/NBP35"/>
</dbReference>
<sequence>MSLKEQIKHEIEQLVDPSTNKTLGEQNSLRHLVVDEEDSIVTAIIAIGLTKGPEEKTLSRQLAKLIKIDHKFRGIKVQFEELPHEKEESDNQKKTVYIAVTSGKGGVGKSTVTANLAVALARLGKKVGIIDADIYGPSIPHIFEMKKEGFQMAENNKIYPPVAFNIPVISTEFFLEDDQPLMWRGPMLNRMLNHFFNDVAWDENLDFMLIDLPPGTGDVAIDIQKLIPEAHVIVVTTPHPTASHIAVKSGYMAKTLKHNILGVVENMSYYINPVSGAHDAIFGSGGGDLVASQLEVDLLASLPIGQPQNELSHSIFSPEEEIGIAYLGLANKVLKALK</sequence>
<accession>A0A9Q9CEU4</accession>
<protein>
    <recommendedName>
        <fullName evidence="6">Iron-sulfur cluster carrier protein</fullName>
    </recommendedName>
</protein>
<dbReference type="RefSeq" id="WP_055276208.1">
    <property type="nucleotide sequence ID" value="NZ_CP071249.1"/>
</dbReference>
<dbReference type="GO" id="GO:0046872">
    <property type="term" value="F:metal ion binding"/>
    <property type="evidence" value="ECO:0007669"/>
    <property type="project" value="UniProtKB-KW"/>
</dbReference>
<dbReference type="GO" id="GO:0016226">
    <property type="term" value="P:iron-sulfur cluster assembly"/>
    <property type="evidence" value="ECO:0007669"/>
    <property type="project" value="InterPro"/>
</dbReference>
<dbReference type="HAMAP" id="MF_02040">
    <property type="entry name" value="Mrp_NBP35"/>
    <property type="match status" value="1"/>
</dbReference>
<gene>
    <name evidence="7" type="ORF">J0J69_00260</name>
    <name evidence="8" type="ORF">J0J70_06710</name>
</gene>
<feature type="binding site" evidence="6">
    <location>
        <begin position="103"/>
        <end position="110"/>
    </location>
    <ligand>
        <name>ATP</name>
        <dbReference type="ChEBI" id="CHEBI:30616"/>
    </ligand>
</feature>
<keyword evidence="5 6" id="KW-0411">Iron-sulfur</keyword>
<dbReference type="GO" id="GO:0140663">
    <property type="term" value="F:ATP-dependent FeS chaperone activity"/>
    <property type="evidence" value="ECO:0007669"/>
    <property type="project" value="InterPro"/>
</dbReference>
<dbReference type="CDD" id="cd02037">
    <property type="entry name" value="Mrp_NBP35"/>
    <property type="match status" value="1"/>
</dbReference>
<keyword evidence="2 6" id="KW-0547">Nucleotide-binding</keyword>
<dbReference type="AlphaFoldDB" id="A0A9Q9CEU4"/>
<keyword evidence="1 6" id="KW-0479">Metal-binding</keyword>
<dbReference type="Proteomes" id="UP001058072">
    <property type="component" value="Chromosome"/>
</dbReference>
<evidence type="ECO:0000313" key="10">
    <source>
        <dbReference type="Proteomes" id="UP001058072"/>
    </source>
</evidence>
<evidence type="ECO:0000256" key="3">
    <source>
        <dbReference type="ARBA" id="ARBA00022840"/>
    </source>
</evidence>
<dbReference type="EMBL" id="CP071250">
    <property type="protein sequence ID" value="UUF07335.1"/>
    <property type="molecule type" value="Genomic_DNA"/>
</dbReference>
<dbReference type="InterPro" id="IPR027417">
    <property type="entry name" value="P-loop_NTPase"/>
</dbReference>
<evidence type="ECO:0000313" key="8">
    <source>
        <dbReference type="EMBL" id="UUF07335.1"/>
    </source>
</evidence>
<keyword evidence="9" id="KW-1185">Reference proteome</keyword>
<keyword evidence="4 6" id="KW-0408">Iron</keyword>
<evidence type="ECO:0000256" key="2">
    <source>
        <dbReference type="ARBA" id="ARBA00022741"/>
    </source>
</evidence>
<dbReference type="InterPro" id="IPR044304">
    <property type="entry name" value="NUBPL-like"/>
</dbReference>
<dbReference type="GO" id="GO:0051539">
    <property type="term" value="F:4 iron, 4 sulfur cluster binding"/>
    <property type="evidence" value="ECO:0007669"/>
    <property type="project" value="TreeGrafter"/>
</dbReference>
<evidence type="ECO:0000256" key="6">
    <source>
        <dbReference type="HAMAP-Rule" id="MF_02040"/>
    </source>
</evidence>
<keyword evidence="3 6" id="KW-0067">ATP-binding</keyword>
<comment type="subunit">
    <text evidence="6">Homodimer.</text>
</comment>
<comment type="function">
    <text evidence="6">Binds and transfers iron-sulfur (Fe-S) clusters to target apoproteins. Can hydrolyze ATP.</text>
</comment>
<dbReference type="Gene3D" id="3.40.50.300">
    <property type="entry name" value="P-loop containing nucleotide triphosphate hydrolases"/>
    <property type="match status" value="1"/>
</dbReference>
<evidence type="ECO:0000256" key="4">
    <source>
        <dbReference type="ARBA" id="ARBA00023004"/>
    </source>
</evidence>
<keyword evidence="6" id="KW-0378">Hydrolase</keyword>
<dbReference type="Pfam" id="PF10609">
    <property type="entry name" value="ParA"/>
    <property type="match status" value="1"/>
</dbReference>
<proteinExistence type="inferred from homology"/>
<dbReference type="InterPro" id="IPR019591">
    <property type="entry name" value="Mrp/NBP35_ATP-bd"/>
</dbReference>
<dbReference type="GO" id="GO:0016887">
    <property type="term" value="F:ATP hydrolysis activity"/>
    <property type="evidence" value="ECO:0007669"/>
    <property type="project" value="UniProtKB-UniRule"/>
</dbReference>
<name>A0A9Q9CEU4_9FIRM</name>
<dbReference type="SUPFAM" id="SSF52540">
    <property type="entry name" value="P-loop containing nucleoside triphosphate hydrolases"/>
    <property type="match status" value="1"/>
</dbReference>
<dbReference type="Proteomes" id="UP001058016">
    <property type="component" value="Chromosome"/>
</dbReference>
<dbReference type="PANTHER" id="PTHR42961:SF2">
    <property type="entry name" value="IRON-SULFUR PROTEIN NUBPL"/>
    <property type="match status" value="1"/>
</dbReference>